<dbReference type="OrthoDB" id="15715at213119"/>
<keyword evidence="3" id="KW-1185">Reference proteome</keyword>
<gene>
    <name evidence="2" type="ORF">DespoDRAFT_00087</name>
</gene>
<keyword evidence="1" id="KW-1133">Transmembrane helix</keyword>
<protein>
    <recommendedName>
        <fullName evidence="4">DUF2523 domain-containing protein</fullName>
    </recommendedName>
</protein>
<dbReference type="Proteomes" id="UP000005778">
    <property type="component" value="Chromosome"/>
</dbReference>
<dbReference type="STRING" id="879212.DespoDRAFT_00087"/>
<sequence length="110" mass="12643">MINKIIDFCSKFWEMLIGFFNWVLDGILYLLSEIFYLFLDVFFSIIESIISAIDFAQVTALSSFGDWNILPDQILYILYKLNIAQCLSMLAAACLIRLTLNLIPAAFTRV</sequence>
<feature type="transmembrane region" description="Helical" evidence="1">
    <location>
        <begin position="77"/>
        <end position="100"/>
    </location>
</feature>
<keyword evidence="1" id="KW-0812">Transmembrane</keyword>
<reference evidence="2 3" key="1">
    <citation type="submission" date="2011-09" db="EMBL/GenBank/DDBJ databases">
        <authorList>
            <consortium name="US DOE Joint Genome Institute (JGI-PGF)"/>
            <person name="Lucas S."/>
            <person name="Han J."/>
            <person name="Lapidus A."/>
            <person name="Cheng J.-F."/>
            <person name="Goodwin L."/>
            <person name="Pitluck S."/>
            <person name="Peters L."/>
            <person name="Land M.L."/>
            <person name="Hauser L."/>
            <person name="Orellana R."/>
            <person name="Lovley D."/>
            <person name="Woyke T.J."/>
        </authorList>
    </citation>
    <scope>NUCLEOTIDE SEQUENCE [LARGE SCALE GENOMIC DNA]</scope>
    <source>
        <strain evidence="2 3">2ac9</strain>
    </source>
</reference>
<dbReference type="RefSeq" id="WP_004070476.1">
    <property type="nucleotide sequence ID" value="NZ_CM001488.1"/>
</dbReference>
<evidence type="ECO:0000256" key="1">
    <source>
        <dbReference type="SAM" id="Phobius"/>
    </source>
</evidence>
<keyword evidence="1" id="KW-0472">Membrane</keyword>
<proteinExistence type="predicted"/>
<evidence type="ECO:0000313" key="2">
    <source>
        <dbReference type="EMBL" id="EIM62133.1"/>
    </source>
</evidence>
<feature type="transmembrane region" description="Helical" evidence="1">
    <location>
        <begin position="12"/>
        <end position="31"/>
    </location>
</feature>
<accession>I5AY20</accession>
<evidence type="ECO:0000313" key="3">
    <source>
        <dbReference type="Proteomes" id="UP000005778"/>
    </source>
</evidence>
<dbReference type="EMBL" id="CM001488">
    <property type="protein sequence ID" value="EIM62133.1"/>
    <property type="molecule type" value="Genomic_DNA"/>
</dbReference>
<dbReference type="HOGENOM" id="CLU_2166912_0_0_7"/>
<evidence type="ECO:0008006" key="4">
    <source>
        <dbReference type="Google" id="ProtNLM"/>
    </source>
</evidence>
<reference evidence="2 3" key="2">
    <citation type="submission" date="2012-02" db="EMBL/GenBank/DDBJ databases">
        <title>Improved High-Quality Draft sequence of Desulfobacter postgatei 2ac9.</title>
        <authorList>
            <consortium name="US DOE Joint Genome Institute"/>
            <person name="Lucas S."/>
            <person name="Han J."/>
            <person name="Lapidus A."/>
            <person name="Cheng J.-F."/>
            <person name="Goodwin L."/>
            <person name="Pitluck S."/>
            <person name="Peters L."/>
            <person name="Ovchinnikova G."/>
            <person name="Held B."/>
            <person name="Detter J.C."/>
            <person name="Han C."/>
            <person name="Tapia R."/>
            <person name="Land M."/>
            <person name="Hauser L."/>
            <person name="Kyrpides N."/>
            <person name="Ivanova N."/>
            <person name="Pagani I."/>
            <person name="Orellana R."/>
            <person name="Lovley D."/>
            <person name="Woyke T."/>
        </authorList>
    </citation>
    <scope>NUCLEOTIDE SEQUENCE [LARGE SCALE GENOMIC DNA]</scope>
    <source>
        <strain evidence="2 3">2ac9</strain>
    </source>
</reference>
<name>I5AY20_9BACT</name>
<dbReference type="AlphaFoldDB" id="I5AY20"/>
<organism evidence="2 3">
    <name type="scientific">Desulfobacter postgatei 2ac9</name>
    <dbReference type="NCBI Taxonomy" id="879212"/>
    <lineage>
        <taxon>Bacteria</taxon>
        <taxon>Pseudomonadati</taxon>
        <taxon>Thermodesulfobacteriota</taxon>
        <taxon>Desulfobacteria</taxon>
        <taxon>Desulfobacterales</taxon>
        <taxon>Desulfobacteraceae</taxon>
        <taxon>Desulfobacter</taxon>
    </lineage>
</organism>